<dbReference type="PROSITE" id="PS51419">
    <property type="entry name" value="RAB"/>
    <property type="match status" value="1"/>
</dbReference>
<dbReference type="AlphaFoldDB" id="A2F446"/>
<dbReference type="PANTHER" id="PTHR47978">
    <property type="match status" value="1"/>
</dbReference>
<dbReference type="VEuPathDB" id="TrichDB:TVAGG3_1002140"/>
<evidence type="ECO:0000313" key="2">
    <source>
        <dbReference type="EMBL" id="EAY00293.1"/>
    </source>
</evidence>
<dbReference type="InParanoid" id="A2F446"/>
<dbReference type="SMART" id="SM00174">
    <property type="entry name" value="RHO"/>
    <property type="match status" value="1"/>
</dbReference>
<keyword evidence="1" id="KW-0547">Nucleotide-binding</keyword>
<dbReference type="SMART" id="SM00175">
    <property type="entry name" value="RAB"/>
    <property type="match status" value="1"/>
</dbReference>
<dbReference type="STRING" id="5722.A2F446"/>
<dbReference type="EMBL" id="DS113606">
    <property type="protein sequence ID" value="EAY00293.1"/>
    <property type="molecule type" value="Genomic_DNA"/>
</dbReference>
<dbReference type="RefSeq" id="XP_001313222.1">
    <property type="nucleotide sequence ID" value="XM_001313221.1"/>
</dbReference>
<dbReference type="VEuPathDB" id="TrichDB:TVAG_179640"/>
<keyword evidence="3" id="KW-1185">Reference proteome</keyword>
<dbReference type="PROSITE" id="PS51421">
    <property type="entry name" value="RAS"/>
    <property type="match status" value="1"/>
</dbReference>
<dbReference type="GO" id="GO:0006897">
    <property type="term" value="P:endocytosis"/>
    <property type="evidence" value="ECO:0000318"/>
    <property type="project" value="GO_Central"/>
</dbReference>
<dbReference type="GO" id="GO:0003924">
    <property type="term" value="F:GTPase activity"/>
    <property type="evidence" value="ECO:0000318"/>
    <property type="project" value="GO_Central"/>
</dbReference>
<dbReference type="GO" id="GO:0005525">
    <property type="term" value="F:GTP binding"/>
    <property type="evidence" value="ECO:0007669"/>
    <property type="project" value="InterPro"/>
</dbReference>
<dbReference type="SMART" id="SM00173">
    <property type="entry name" value="RAS"/>
    <property type="match status" value="1"/>
</dbReference>
<dbReference type="GO" id="GO:0012505">
    <property type="term" value="C:endomembrane system"/>
    <property type="evidence" value="ECO:0000318"/>
    <property type="project" value="GO_Central"/>
</dbReference>
<dbReference type="NCBIfam" id="TIGR00231">
    <property type="entry name" value="small_GTP"/>
    <property type="match status" value="1"/>
</dbReference>
<dbReference type="eggNOG" id="KOG0088">
    <property type="taxonomic scope" value="Eukaryota"/>
</dbReference>
<protein>
    <submittedName>
        <fullName evidence="2">Small GTP-binding protein, putative</fullName>
    </submittedName>
</protein>
<organism evidence="2 3">
    <name type="scientific">Trichomonas vaginalis (strain ATCC PRA-98 / G3)</name>
    <dbReference type="NCBI Taxonomy" id="412133"/>
    <lineage>
        <taxon>Eukaryota</taxon>
        <taxon>Metamonada</taxon>
        <taxon>Parabasalia</taxon>
        <taxon>Trichomonadida</taxon>
        <taxon>Trichomonadidae</taxon>
        <taxon>Trichomonas</taxon>
    </lineage>
</organism>
<dbReference type="Proteomes" id="UP000001542">
    <property type="component" value="Unassembled WGS sequence"/>
</dbReference>
<dbReference type="OrthoDB" id="63533at2759"/>
<dbReference type="GO" id="GO:0006886">
    <property type="term" value="P:intracellular protein transport"/>
    <property type="evidence" value="ECO:0000318"/>
    <property type="project" value="GO_Central"/>
</dbReference>
<dbReference type="OMA" id="WINEMLL"/>
<reference evidence="2" key="1">
    <citation type="submission" date="2006-10" db="EMBL/GenBank/DDBJ databases">
        <authorList>
            <person name="Amadeo P."/>
            <person name="Zhao Q."/>
            <person name="Wortman J."/>
            <person name="Fraser-Liggett C."/>
            <person name="Carlton J."/>
        </authorList>
    </citation>
    <scope>NUCLEOTIDE SEQUENCE</scope>
    <source>
        <strain evidence="2">G3</strain>
    </source>
</reference>
<name>A2F446_TRIV3</name>
<dbReference type="FunFam" id="3.40.50.300:FF:001430">
    <property type="entry name" value="Small GTPase EhRabM3, putative"/>
    <property type="match status" value="1"/>
</dbReference>
<accession>A2F446</accession>
<dbReference type="SMART" id="SM00176">
    <property type="entry name" value="RAN"/>
    <property type="match status" value="1"/>
</dbReference>
<reference evidence="2" key="2">
    <citation type="journal article" date="2007" name="Science">
        <title>Draft genome sequence of the sexually transmitted pathogen Trichomonas vaginalis.</title>
        <authorList>
            <person name="Carlton J.M."/>
            <person name="Hirt R.P."/>
            <person name="Silva J.C."/>
            <person name="Delcher A.L."/>
            <person name="Schatz M."/>
            <person name="Zhao Q."/>
            <person name="Wortman J.R."/>
            <person name="Bidwell S.L."/>
            <person name="Alsmark U.C.M."/>
            <person name="Besteiro S."/>
            <person name="Sicheritz-Ponten T."/>
            <person name="Noel C.J."/>
            <person name="Dacks J.B."/>
            <person name="Foster P.G."/>
            <person name="Simillion C."/>
            <person name="Van de Peer Y."/>
            <person name="Miranda-Saavedra D."/>
            <person name="Barton G.J."/>
            <person name="Westrop G.D."/>
            <person name="Mueller S."/>
            <person name="Dessi D."/>
            <person name="Fiori P.L."/>
            <person name="Ren Q."/>
            <person name="Paulsen I."/>
            <person name="Zhang H."/>
            <person name="Bastida-Corcuera F.D."/>
            <person name="Simoes-Barbosa A."/>
            <person name="Brown M.T."/>
            <person name="Hayes R.D."/>
            <person name="Mukherjee M."/>
            <person name="Okumura C.Y."/>
            <person name="Schneider R."/>
            <person name="Smith A.J."/>
            <person name="Vanacova S."/>
            <person name="Villalvazo M."/>
            <person name="Haas B.J."/>
            <person name="Pertea M."/>
            <person name="Feldblyum T.V."/>
            <person name="Utterback T.R."/>
            <person name="Shu C.L."/>
            <person name="Osoegawa K."/>
            <person name="de Jong P.J."/>
            <person name="Hrdy I."/>
            <person name="Horvathova L."/>
            <person name="Zubacova Z."/>
            <person name="Dolezal P."/>
            <person name="Malik S.B."/>
            <person name="Logsdon J.M. Jr."/>
            <person name="Henze K."/>
            <person name="Gupta A."/>
            <person name="Wang C.C."/>
            <person name="Dunne R.L."/>
            <person name="Upcroft J.A."/>
            <person name="Upcroft P."/>
            <person name="White O."/>
            <person name="Salzberg S.L."/>
            <person name="Tang P."/>
            <person name="Chiu C.-H."/>
            <person name="Lee Y.-S."/>
            <person name="Embley T.M."/>
            <person name="Coombs G.H."/>
            <person name="Mottram J.C."/>
            <person name="Tachezy J."/>
            <person name="Fraser-Liggett C.M."/>
            <person name="Johnson P.J."/>
        </authorList>
    </citation>
    <scope>NUCLEOTIDE SEQUENCE [LARGE SCALE GENOMIC DNA]</scope>
    <source>
        <strain evidence="2">G3</strain>
    </source>
</reference>
<dbReference type="KEGG" id="tva:4758112"/>
<gene>
    <name evidence="2" type="ORF">TVAG_179640</name>
</gene>
<dbReference type="InterPro" id="IPR001806">
    <property type="entry name" value="Small_GTPase"/>
</dbReference>
<dbReference type="PRINTS" id="PR00449">
    <property type="entry name" value="RASTRNSFRMNG"/>
</dbReference>
<dbReference type="Pfam" id="PF00071">
    <property type="entry name" value="Ras"/>
    <property type="match status" value="1"/>
</dbReference>
<dbReference type="InterPro" id="IPR027417">
    <property type="entry name" value="P-loop_NTPase"/>
</dbReference>
<dbReference type="Gene3D" id="3.40.50.300">
    <property type="entry name" value="P-loop containing nucleotide triphosphate hydrolases"/>
    <property type="match status" value="1"/>
</dbReference>
<dbReference type="InterPro" id="IPR005225">
    <property type="entry name" value="Small_GTP-bd"/>
</dbReference>
<evidence type="ECO:0000313" key="3">
    <source>
        <dbReference type="Proteomes" id="UP000001542"/>
    </source>
</evidence>
<dbReference type="PROSITE" id="PS51420">
    <property type="entry name" value="RHO"/>
    <property type="match status" value="1"/>
</dbReference>
<proteinExistence type="predicted"/>
<dbReference type="CDD" id="cd00154">
    <property type="entry name" value="Rab"/>
    <property type="match status" value="1"/>
</dbReference>
<dbReference type="SUPFAM" id="SSF52540">
    <property type="entry name" value="P-loop containing nucleoside triphosphate hydrolases"/>
    <property type="match status" value="1"/>
</dbReference>
<dbReference type="SMR" id="A2F446"/>
<evidence type="ECO:0000256" key="1">
    <source>
        <dbReference type="ARBA" id="ARBA00022741"/>
    </source>
</evidence>
<sequence>MDNYVKIIFAGDSNCGKTTLLLYYIMGEVKGEAKPTVAASFFTRTIDLNNKKYNLVLWDTAGQELYRNLTPMYYRDSKIAFILFDVTSKTSFDNLESWVSDIRNEAGDGVLLSIVGNKIDLDDRVISQVQATDYALSIGAQYFETSAITGEGVNEMIQCSLEEYIPLIETSSKTLSLTENKKKNGCC</sequence>